<proteinExistence type="predicted"/>
<reference evidence="1" key="1">
    <citation type="journal article" date="2013" name="J. Plant Res.">
        <title>Effect of fungi and light on seed germination of three Opuntia species from semiarid lands of central Mexico.</title>
        <authorList>
            <person name="Delgado-Sanchez P."/>
            <person name="Jimenez-Bremont J.F."/>
            <person name="Guerrero-Gonzalez Mde L."/>
            <person name="Flores J."/>
        </authorList>
    </citation>
    <scope>NUCLEOTIDE SEQUENCE</scope>
    <source>
        <tissue evidence="1">Cladode</tissue>
    </source>
</reference>
<protein>
    <submittedName>
        <fullName evidence="1">Uncharacterized protein</fullName>
    </submittedName>
</protein>
<name>A0A7C9AVE2_OPUST</name>
<organism evidence="1">
    <name type="scientific">Opuntia streptacantha</name>
    <name type="common">Prickly pear cactus</name>
    <name type="synonym">Opuntia cardona</name>
    <dbReference type="NCBI Taxonomy" id="393608"/>
    <lineage>
        <taxon>Eukaryota</taxon>
        <taxon>Viridiplantae</taxon>
        <taxon>Streptophyta</taxon>
        <taxon>Embryophyta</taxon>
        <taxon>Tracheophyta</taxon>
        <taxon>Spermatophyta</taxon>
        <taxon>Magnoliopsida</taxon>
        <taxon>eudicotyledons</taxon>
        <taxon>Gunneridae</taxon>
        <taxon>Pentapetalae</taxon>
        <taxon>Caryophyllales</taxon>
        <taxon>Cactineae</taxon>
        <taxon>Cactaceae</taxon>
        <taxon>Opuntioideae</taxon>
        <taxon>Opuntia</taxon>
    </lineage>
</organism>
<sequence length="122" mass="14151">MDVPHNLKHCLWLSQFQGILRHPLQLVALVTEPLCNNPGSLLRTSCEDTRSIVYYIWYIPFLLSRYVVIENDRKAPDQGLCYCSWPCLCNNTITSSHPFLHLLLKSSNLDWNFPLHFFKSGS</sequence>
<accession>A0A7C9AVE2</accession>
<evidence type="ECO:0000313" key="1">
    <source>
        <dbReference type="EMBL" id="MBA4677758.1"/>
    </source>
</evidence>
<reference evidence="1" key="2">
    <citation type="submission" date="2020-07" db="EMBL/GenBank/DDBJ databases">
        <authorList>
            <person name="Vera ALvarez R."/>
            <person name="Arias-Moreno D.M."/>
            <person name="Jimenez-Jacinto V."/>
            <person name="Jimenez-Bremont J.F."/>
            <person name="Swaminathan K."/>
            <person name="Moose S.P."/>
            <person name="Guerrero-Gonzalez M.L."/>
            <person name="Marino-Ramirez L."/>
            <person name="Landsman D."/>
            <person name="Rodriguez-Kessler M."/>
            <person name="Delgado-Sanchez P."/>
        </authorList>
    </citation>
    <scope>NUCLEOTIDE SEQUENCE</scope>
    <source>
        <tissue evidence="1">Cladode</tissue>
    </source>
</reference>
<dbReference type="AlphaFoldDB" id="A0A7C9AVE2"/>
<dbReference type="EMBL" id="GISG01276525">
    <property type="protein sequence ID" value="MBA4677758.1"/>
    <property type="molecule type" value="Transcribed_RNA"/>
</dbReference>